<comment type="caution">
    <text evidence="10">The sequence shown here is derived from an EMBL/GenBank/DDBJ whole genome shotgun (WGS) entry which is preliminary data.</text>
</comment>
<dbReference type="InterPro" id="IPR053925">
    <property type="entry name" value="RecX_HTH_3rd"/>
</dbReference>
<organism evidence="10 11">
    <name type="scientific">Lysobacter niastensis</name>
    <dbReference type="NCBI Taxonomy" id="380629"/>
    <lineage>
        <taxon>Bacteria</taxon>
        <taxon>Pseudomonadati</taxon>
        <taxon>Pseudomonadota</taxon>
        <taxon>Gammaproteobacteria</taxon>
        <taxon>Lysobacterales</taxon>
        <taxon>Lysobacteraceae</taxon>
        <taxon>Lysobacter</taxon>
    </lineage>
</organism>
<dbReference type="PANTHER" id="PTHR33602">
    <property type="entry name" value="REGULATORY PROTEIN RECX FAMILY PROTEIN"/>
    <property type="match status" value="1"/>
</dbReference>
<dbReference type="Pfam" id="PF21981">
    <property type="entry name" value="RecX_HTH3"/>
    <property type="match status" value="1"/>
</dbReference>
<comment type="subcellular location">
    <subcellularLocation>
        <location evidence="1 5">Cytoplasm</location>
    </subcellularLocation>
</comment>
<dbReference type="EMBL" id="JADLZT010000005">
    <property type="protein sequence ID" value="MBF6024288.1"/>
    <property type="molecule type" value="Genomic_DNA"/>
</dbReference>
<reference evidence="10 11" key="1">
    <citation type="submission" date="2020-11" db="EMBL/GenBank/DDBJ databases">
        <title>Draft Genome Sequence and Secondary Metabolite Biosynthetic Potential of the Lysobacter niastensis Type strain DSM 18481.</title>
        <authorList>
            <person name="Turrini P."/>
            <person name="Artuso I."/>
            <person name="Tescari M."/>
            <person name="Lugli G.A."/>
            <person name="Frangipani E."/>
            <person name="Ventura M."/>
            <person name="Visca P."/>
        </authorList>
    </citation>
    <scope>NUCLEOTIDE SEQUENCE [LARGE SCALE GENOMIC DNA]</scope>
    <source>
        <strain evidence="10 11">DSM 18481</strain>
    </source>
</reference>
<sequence>MHDDHADGGEGEGGRSPAKRKRVREQSPTQRALGLLVRREHSRKELTRKLSARGLESNEVAAAVDRLAREGWQDDARFAEGLVRSRANSGYGPIRIRAELATHGLDRELIARAMDSHEGDWGQIAQDLVRRRFGASMDDLAARRKAADFLLRRGFDSSTIRSATRFDPDD</sequence>
<dbReference type="Pfam" id="PF21982">
    <property type="entry name" value="RecX_HTH1"/>
    <property type="match status" value="1"/>
</dbReference>
<keyword evidence="11" id="KW-1185">Reference proteome</keyword>
<evidence type="ECO:0000313" key="10">
    <source>
        <dbReference type="EMBL" id="MBF6024288.1"/>
    </source>
</evidence>
<evidence type="ECO:0000256" key="3">
    <source>
        <dbReference type="ARBA" id="ARBA00018111"/>
    </source>
</evidence>
<keyword evidence="4 5" id="KW-0963">Cytoplasm</keyword>
<evidence type="ECO:0000259" key="7">
    <source>
        <dbReference type="Pfam" id="PF02631"/>
    </source>
</evidence>
<dbReference type="InterPro" id="IPR053924">
    <property type="entry name" value="RecX_HTH_2nd"/>
</dbReference>
<comment type="similarity">
    <text evidence="2 5">Belongs to the RecX family.</text>
</comment>
<dbReference type="PANTHER" id="PTHR33602:SF1">
    <property type="entry name" value="REGULATORY PROTEIN RECX FAMILY PROTEIN"/>
    <property type="match status" value="1"/>
</dbReference>
<proteinExistence type="inferred from homology"/>
<name>A0ABS0B7T0_9GAMM</name>
<dbReference type="Gene3D" id="1.10.10.10">
    <property type="entry name" value="Winged helix-like DNA-binding domain superfamily/Winged helix DNA-binding domain"/>
    <property type="match status" value="3"/>
</dbReference>
<dbReference type="HAMAP" id="MF_01114">
    <property type="entry name" value="RecX"/>
    <property type="match status" value="1"/>
</dbReference>
<evidence type="ECO:0000313" key="11">
    <source>
        <dbReference type="Proteomes" id="UP001429984"/>
    </source>
</evidence>
<gene>
    <name evidence="5 10" type="primary">recX</name>
    <name evidence="10" type="ORF">IU514_09615</name>
</gene>
<feature type="domain" description="RecX third three-helical" evidence="8">
    <location>
        <begin position="124"/>
        <end position="163"/>
    </location>
</feature>
<evidence type="ECO:0000259" key="9">
    <source>
        <dbReference type="Pfam" id="PF21982"/>
    </source>
</evidence>
<dbReference type="Pfam" id="PF02631">
    <property type="entry name" value="RecX_HTH2"/>
    <property type="match status" value="1"/>
</dbReference>
<evidence type="ECO:0000259" key="8">
    <source>
        <dbReference type="Pfam" id="PF21981"/>
    </source>
</evidence>
<feature type="domain" description="RecX first three-helical" evidence="9">
    <location>
        <begin position="30"/>
        <end position="67"/>
    </location>
</feature>
<evidence type="ECO:0000256" key="5">
    <source>
        <dbReference type="HAMAP-Rule" id="MF_01114"/>
    </source>
</evidence>
<comment type="function">
    <text evidence="5">Modulates RecA activity.</text>
</comment>
<dbReference type="InterPro" id="IPR036388">
    <property type="entry name" value="WH-like_DNA-bd_sf"/>
</dbReference>
<dbReference type="InterPro" id="IPR053926">
    <property type="entry name" value="RecX_HTH_1st"/>
</dbReference>
<evidence type="ECO:0000256" key="6">
    <source>
        <dbReference type="SAM" id="MobiDB-lite"/>
    </source>
</evidence>
<dbReference type="Proteomes" id="UP001429984">
    <property type="component" value="Unassembled WGS sequence"/>
</dbReference>
<feature type="region of interest" description="Disordered" evidence="6">
    <location>
        <begin position="1"/>
        <end position="33"/>
    </location>
</feature>
<dbReference type="InterPro" id="IPR003783">
    <property type="entry name" value="Regulatory_RecX"/>
</dbReference>
<dbReference type="NCBIfam" id="NF001054">
    <property type="entry name" value="PRK00117.2-1"/>
    <property type="match status" value="1"/>
</dbReference>
<dbReference type="RefSeq" id="WP_194930901.1">
    <property type="nucleotide sequence ID" value="NZ_JADLZT010000005.1"/>
</dbReference>
<evidence type="ECO:0000256" key="2">
    <source>
        <dbReference type="ARBA" id="ARBA00009695"/>
    </source>
</evidence>
<evidence type="ECO:0000256" key="1">
    <source>
        <dbReference type="ARBA" id="ARBA00004496"/>
    </source>
</evidence>
<protein>
    <recommendedName>
        <fullName evidence="3 5">Regulatory protein RecX</fullName>
    </recommendedName>
</protein>
<feature type="domain" description="RecX second three-helical" evidence="7">
    <location>
        <begin position="74"/>
        <end position="114"/>
    </location>
</feature>
<accession>A0ABS0B7T0</accession>
<evidence type="ECO:0000256" key="4">
    <source>
        <dbReference type="ARBA" id="ARBA00022490"/>
    </source>
</evidence>